<comment type="caution">
    <text evidence="3">The sequence shown here is derived from an EMBL/GenBank/DDBJ whole genome shotgun (WGS) entry which is preliminary data.</text>
</comment>
<sequence>MTDRIDLDELDVSSDDEPEPNRGDWFWKGEGDPDDEAASTTAGTPGESDSPDRQSTATDELSSTDDVTAQSHTAVPRVPRNDDDKPVGIPMESGGGGGTAAQHRDDDAGDAPYGDPYGDTTADMTLVFTYRALKRLELLHAALADAETWTDYVGLVGEVPAHVLNKFQRDQRLDVDFFNGGSLGPAERLAEIDQHSMFYAERMVVVGVEDESWVAEEADWEFVDIVDAAAEADWPLSEDASI</sequence>
<evidence type="ECO:0000313" key="3">
    <source>
        <dbReference type="EMBL" id="EJN59216.1"/>
    </source>
</evidence>
<accession>J3JFH1</accession>
<feature type="compositionally biased region" description="Polar residues" evidence="1">
    <location>
        <begin position="53"/>
        <end position="73"/>
    </location>
</feature>
<evidence type="ECO:0000256" key="1">
    <source>
        <dbReference type="SAM" id="MobiDB-lite"/>
    </source>
</evidence>
<name>J3JFH1_9EURY</name>
<feature type="region of interest" description="Disordered" evidence="1">
    <location>
        <begin position="1"/>
        <end position="113"/>
    </location>
</feature>
<dbReference type="InterPro" id="IPR055548">
    <property type="entry name" value="DUF7124"/>
</dbReference>
<dbReference type="EMBL" id="ALJD01000006">
    <property type="protein sequence ID" value="EJN59216.1"/>
    <property type="molecule type" value="Genomic_DNA"/>
</dbReference>
<evidence type="ECO:0000313" key="4">
    <source>
        <dbReference type="Proteomes" id="UP000007813"/>
    </source>
</evidence>
<dbReference type="PATRIC" id="fig|1210908.3.peg.2527"/>
<organism evidence="3 4">
    <name type="scientific">Halogranum salarium B-1</name>
    <dbReference type="NCBI Taxonomy" id="1210908"/>
    <lineage>
        <taxon>Archaea</taxon>
        <taxon>Methanobacteriati</taxon>
        <taxon>Methanobacteriota</taxon>
        <taxon>Stenosarchaea group</taxon>
        <taxon>Halobacteria</taxon>
        <taxon>Halobacteriales</taxon>
        <taxon>Haloferacaceae</taxon>
    </lineage>
</organism>
<feature type="compositionally biased region" description="Basic and acidic residues" evidence="1">
    <location>
        <begin position="19"/>
        <end position="31"/>
    </location>
</feature>
<dbReference type="OrthoDB" id="305958at2157"/>
<proteinExistence type="predicted"/>
<feature type="domain" description="DUF7124" evidence="2">
    <location>
        <begin position="124"/>
        <end position="236"/>
    </location>
</feature>
<feature type="compositionally biased region" description="Acidic residues" evidence="1">
    <location>
        <begin position="8"/>
        <end position="18"/>
    </location>
</feature>
<gene>
    <name evidence="3" type="ORF">HSB1_26370</name>
</gene>
<dbReference type="RefSeq" id="WP_009375188.1">
    <property type="nucleotide sequence ID" value="NZ_ALJD01000006.1"/>
</dbReference>
<protein>
    <recommendedName>
        <fullName evidence="2">DUF7124 domain-containing protein</fullName>
    </recommendedName>
</protein>
<evidence type="ECO:0000259" key="2">
    <source>
        <dbReference type="Pfam" id="PF23439"/>
    </source>
</evidence>
<dbReference type="Proteomes" id="UP000007813">
    <property type="component" value="Unassembled WGS sequence"/>
</dbReference>
<reference evidence="3 4" key="1">
    <citation type="journal article" date="2012" name="J. Bacteriol.">
        <title>Draft Genome Sequence of the Extremely Halophilic Archaeon Halogranum salarium B-1T.</title>
        <authorList>
            <person name="Kim K.K."/>
            <person name="Lee K.C."/>
            <person name="Lee J.S."/>
        </authorList>
    </citation>
    <scope>NUCLEOTIDE SEQUENCE [LARGE SCALE GENOMIC DNA]</scope>
    <source>
        <strain evidence="3 4">B-1</strain>
    </source>
</reference>
<dbReference type="Pfam" id="PF23439">
    <property type="entry name" value="DUF7124"/>
    <property type="match status" value="1"/>
</dbReference>
<dbReference type="eggNOG" id="arCOG03064">
    <property type="taxonomic scope" value="Archaea"/>
</dbReference>
<dbReference type="AlphaFoldDB" id="J3JFH1"/>